<dbReference type="Proteomes" id="UP001634394">
    <property type="component" value="Unassembled WGS sequence"/>
</dbReference>
<name>A0ABD3WPL5_SINWO</name>
<keyword evidence="4" id="KW-1185">Reference proteome</keyword>
<evidence type="ECO:0000313" key="4">
    <source>
        <dbReference type="Proteomes" id="UP001634394"/>
    </source>
</evidence>
<feature type="compositionally biased region" description="Polar residues" evidence="2">
    <location>
        <begin position="89"/>
        <end position="99"/>
    </location>
</feature>
<feature type="coiled-coil region" evidence="1">
    <location>
        <begin position="258"/>
        <end position="299"/>
    </location>
</feature>
<feature type="compositionally biased region" description="Basic and acidic residues" evidence="2">
    <location>
        <begin position="390"/>
        <end position="404"/>
    </location>
</feature>
<gene>
    <name evidence="3" type="ORF">ACJMK2_033828</name>
</gene>
<evidence type="ECO:0000256" key="1">
    <source>
        <dbReference type="SAM" id="Coils"/>
    </source>
</evidence>
<proteinExistence type="predicted"/>
<reference evidence="3 4" key="1">
    <citation type="submission" date="2024-11" db="EMBL/GenBank/DDBJ databases">
        <title>Chromosome-level genome assembly of the freshwater bivalve Anodonta woodiana.</title>
        <authorList>
            <person name="Chen X."/>
        </authorList>
    </citation>
    <scope>NUCLEOTIDE SEQUENCE [LARGE SCALE GENOMIC DNA]</scope>
    <source>
        <strain evidence="3">MN2024</strain>
        <tissue evidence="3">Gills</tissue>
    </source>
</reference>
<accession>A0ABD3WPL5</accession>
<evidence type="ECO:0000256" key="2">
    <source>
        <dbReference type="SAM" id="MobiDB-lite"/>
    </source>
</evidence>
<organism evidence="3 4">
    <name type="scientific">Sinanodonta woodiana</name>
    <name type="common">Chinese pond mussel</name>
    <name type="synonym">Anodonta woodiana</name>
    <dbReference type="NCBI Taxonomy" id="1069815"/>
    <lineage>
        <taxon>Eukaryota</taxon>
        <taxon>Metazoa</taxon>
        <taxon>Spiralia</taxon>
        <taxon>Lophotrochozoa</taxon>
        <taxon>Mollusca</taxon>
        <taxon>Bivalvia</taxon>
        <taxon>Autobranchia</taxon>
        <taxon>Heteroconchia</taxon>
        <taxon>Palaeoheterodonta</taxon>
        <taxon>Unionida</taxon>
        <taxon>Unionoidea</taxon>
        <taxon>Unionidae</taxon>
        <taxon>Unioninae</taxon>
        <taxon>Sinanodonta</taxon>
    </lineage>
</organism>
<evidence type="ECO:0000313" key="3">
    <source>
        <dbReference type="EMBL" id="KAL3875924.1"/>
    </source>
</evidence>
<dbReference type="EMBL" id="JBJQND010000005">
    <property type="protein sequence ID" value="KAL3875924.1"/>
    <property type="molecule type" value="Genomic_DNA"/>
</dbReference>
<feature type="region of interest" description="Disordered" evidence="2">
    <location>
        <begin position="77"/>
        <end position="99"/>
    </location>
</feature>
<feature type="region of interest" description="Disordered" evidence="2">
    <location>
        <begin position="388"/>
        <end position="412"/>
    </location>
</feature>
<sequence>MTFIHRVLHHKRNHTPNAFRIHILFLFLQKITRKLKEDGQLVKTLSDTGDKNFTKLPIISGPHNTQSATFTGRDIRKRNGSAARKPRSRQTALSAVNESKQNTPLAVEGSLTTTKSKYRRPITFDDTKDNVDDFIQTATDSGISSELIRLQAKLRHIVQLSQDRIAHLQSLNEPMEQCMEKYIESNDVLARQSRELIRAREDHSRYKEEVTRCRVQHKTNELASVLYTVQNEKVQQDIWNIRDRVLAIKERNRVGQTTAQLNSHVKKMEKDLAEERAKIAVLETDVKAAKERYNSLLALQKDKQENKLPAMKADEKVNSRKRDDKTYSKFTENDIASKRKIKKSLREAEHELSETRIIKEHFLKIDNSENPQQTVMEAANMINVEVSSLDNRKTDETKVTEHSESLQLQVTLPSINKPQDFKIKHSKKK</sequence>
<dbReference type="AlphaFoldDB" id="A0ABD3WPL5"/>
<comment type="caution">
    <text evidence="3">The sequence shown here is derived from an EMBL/GenBank/DDBJ whole genome shotgun (WGS) entry which is preliminary data.</text>
</comment>
<keyword evidence="1" id="KW-0175">Coiled coil</keyword>
<feature type="compositionally biased region" description="Basic residues" evidence="2">
    <location>
        <begin position="77"/>
        <end position="88"/>
    </location>
</feature>
<protein>
    <submittedName>
        <fullName evidence="3">Uncharacterized protein</fullName>
    </submittedName>
</protein>